<evidence type="ECO:0000256" key="1">
    <source>
        <dbReference type="SAM" id="MobiDB-lite"/>
    </source>
</evidence>
<dbReference type="AlphaFoldDB" id="A0A0A8ZI57"/>
<protein>
    <submittedName>
        <fullName evidence="2">Uncharacterized protein</fullName>
    </submittedName>
</protein>
<dbReference type="EMBL" id="GBRH01259404">
    <property type="protein sequence ID" value="JAD38491.1"/>
    <property type="molecule type" value="Transcribed_RNA"/>
</dbReference>
<accession>A0A0A8ZI57</accession>
<evidence type="ECO:0000313" key="2">
    <source>
        <dbReference type="EMBL" id="JAD38491.1"/>
    </source>
</evidence>
<sequence>MESTKSHTHTAGRMQRGCRRWPAAVRRLRH</sequence>
<reference evidence="2" key="1">
    <citation type="submission" date="2014-09" db="EMBL/GenBank/DDBJ databases">
        <authorList>
            <person name="Magalhaes I.L.F."/>
            <person name="Oliveira U."/>
            <person name="Santos F.R."/>
            <person name="Vidigal T.H.D.A."/>
            <person name="Brescovit A.D."/>
            <person name="Santos A.J."/>
        </authorList>
    </citation>
    <scope>NUCLEOTIDE SEQUENCE</scope>
    <source>
        <tissue evidence="2">Shoot tissue taken approximately 20 cm above the soil surface</tissue>
    </source>
</reference>
<reference evidence="2" key="2">
    <citation type="journal article" date="2015" name="Data Brief">
        <title>Shoot transcriptome of the giant reed, Arundo donax.</title>
        <authorList>
            <person name="Barrero R.A."/>
            <person name="Guerrero F.D."/>
            <person name="Moolhuijzen P."/>
            <person name="Goolsby J.A."/>
            <person name="Tidwell J."/>
            <person name="Bellgard S.E."/>
            <person name="Bellgard M.I."/>
        </authorList>
    </citation>
    <scope>NUCLEOTIDE SEQUENCE</scope>
    <source>
        <tissue evidence="2">Shoot tissue taken approximately 20 cm above the soil surface</tissue>
    </source>
</reference>
<feature type="compositionally biased region" description="Basic residues" evidence="1">
    <location>
        <begin position="1"/>
        <end position="10"/>
    </location>
</feature>
<feature type="region of interest" description="Disordered" evidence="1">
    <location>
        <begin position="1"/>
        <end position="30"/>
    </location>
</feature>
<name>A0A0A8ZI57_ARUDO</name>
<proteinExistence type="predicted"/>
<organism evidence="2">
    <name type="scientific">Arundo donax</name>
    <name type="common">Giant reed</name>
    <name type="synonym">Donax arundinaceus</name>
    <dbReference type="NCBI Taxonomy" id="35708"/>
    <lineage>
        <taxon>Eukaryota</taxon>
        <taxon>Viridiplantae</taxon>
        <taxon>Streptophyta</taxon>
        <taxon>Embryophyta</taxon>
        <taxon>Tracheophyta</taxon>
        <taxon>Spermatophyta</taxon>
        <taxon>Magnoliopsida</taxon>
        <taxon>Liliopsida</taxon>
        <taxon>Poales</taxon>
        <taxon>Poaceae</taxon>
        <taxon>PACMAD clade</taxon>
        <taxon>Arundinoideae</taxon>
        <taxon>Arundineae</taxon>
        <taxon>Arundo</taxon>
    </lineage>
</organism>